<dbReference type="InterPro" id="IPR029226">
    <property type="entry name" value="Ecp2-like"/>
</dbReference>
<evidence type="ECO:0000313" key="4">
    <source>
        <dbReference type="Proteomes" id="UP001583172"/>
    </source>
</evidence>
<feature type="domain" description="Ecp2 effector protein-like" evidence="2">
    <location>
        <begin position="39"/>
        <end position="135"/>
    </location>
</feature>
<organism evidence="3 4">
    <name type="scientific">Humicola insolens</name>
    <name type="common">Soft-rot fungus</name>
    <dbReference type="NCBI Taxonomy" id="85995"/>
    <lineage>
        <taxon>Eukaryota</taxon>
        <taxon>Fungi</taxon>
        <taxon>Dikarya</taxon>
        <taxon>Ascomycota</taxon>
        <taxon>Pezizomycotina</taxon>
        <taxon>Sordariomycetes</taxon>
        <taxon>Sordariomycetidae</taxon>
        <taxon>Sordariales</taxon>
        <taxon>Chaetomiaceae</taxon>
        <taxon>Mycothermus</taxon>
    </lineage>
</organism>
<evidence type="ECO:0000256" key="1">
    <source>
        <dbReference type="SAM" id="SignalP"/>
    </source>
</evidence>
<evidence type="ECO:0000313" key="3">
    <source>
        <dbReference type="EMBL" id="KAL1835645.1"/>
    </source>
</evidence>
<evidence type="ECO:0000259" key="2">
    <source>
        <dbReference type="Pfam" id="PF14856"/>
    </source>
</evidence>
<keyword evidence="4" id="KW-1185">Reference proteome</keyword>
<dbReference type="Proteomes" id="UP001583172">
    <property type="component" value="Unassembled WGS sequence"/>
</dbReference>
<proteinExistence type="predicted"/>
<protein>
    <recommendedName>
        <fullName evidence="2">Ecp2 effector protein-like domain-containing protein</fullName>
    </recommendedName>
</protein>
<comment type="caution">
    <text evidence="3">The sequence shown here is derived from an EMBL/GenBank/DDBJ whole genome shotgun (WGS) entry which is preliminary data.</text>
</comment>
<feature type="chain" id="PRO_5045674488" description="Ecp2 effector protein-like domain-containing protein" evidence="1">
    <location>
        <begin position="21"/>
        <end position="150"/>
    </location>
</feature>
<name>A0ABR3V216_HUMIN</name>
<dbReference type="EMBL" id="JAZGSY010000579">
    <property type="protein sequence ID" value="KAL1835645.1"/>
    <property type="molecule type" value="Genomic_DNA"/>
</dbReference>
<reference evidence="3 4" key="1">
    <citation type="journal article" date="2024" name="Commun. Biol.">
        <title>Comparative genomic analysis of thermophilic fungi reveals convergent evolutionary adaptations and gene losses.</title>
        <authorList>
            <person name="Steindorff A.S."/>
            <person name="Aguilar-Pontes M.V."/>
            <person name="Robinson A.J."/>
            <person name="Andreopoulos B."/>
            <person name="LaButti K."/>
            <person name="Kuo A."/>
            <person name="Mondo S."/>
            <person name="Riley R."/>
            <person name="Otillar R."/>
            <person name="Haridas S."/>
            <person name="Lipzen A."/>
            <person name="Grimwood J."/>
            <person name="Schmutz J."/>
            <person name="Clum A."/>
            <person name="Reid I.D."/>
            <person name="Moisan M.C."/>
            <person name="Butler G."/>
            <person name="Nguyen T.T.M."/>
            <person name="Dewar K."/>
            <person name="Conant G."/>
            <person name="Drula E."/>
            <person name="Henrissat B."/>
            <person name="Hansel C."/>
            <person name="Singer S."/>
            <person name="Hutchinson M.I."/>
            <person name="de Vries R.P."/>
            <person name="Natvig D.O."/>
            <person name="Powell A.J."/>
            <person name="Tsang A."/>
            <person name="Grigoriev I.V."/>
        </authorList>
    </citation>
    <scope>NUCLEOTIDE SEQUENCE [LARGE SCALE GENOMIC DNA]</scope>
    <source>
        <strain evidence="3 4">CBS 620.91</strain>
    </source>
</reference>
<accession>A0ABR3V216</accession>
<keyword evidence="1" id="KW-0732">Signal</keyword>
<dbReference type="Pfam" id="PF14856">
    <property type="entry name" value="Hce2"/>
    <property type="match status" value="1"/>
</dbReference>
<gene>
    <name evidence="3" type="ORF">VTJ49DRAFT_6299</name>
</gene>
<feature type="signal peptide" evidence="1">
    <location>
        <begin position="1"/>
        <end position="20"/>
    </location>
</feature>
<sequence length="150" mass="16411">MHLSSLLTAITATVAVGVTAVSAPDHTLASRQPDEPINYCYLTAFDDEISDGGALISDCQKLADSLKGTSHKEVDSRDRHYATYGTCTFVLKRSPYDSYNNTAVVGDQDVKDLVRASIERYSHEGHVKVRGLMRCNGGESYILWRIGPVS</sequence>